<sequence length="77" mass="8914">MQKSNQKPRYWIGKTDTCREKGDTMLNWVKLIIGKTHKEELPYPLSDRKVNSVPKIYSWVQLTTVACTVLQNTLTSC</sequence>
<proteinExistence type="predicted"/>
<evidence type="ECO:0000313" key="1">
    <source>
        <dbReference type="EMBL" id="GIY49599.1"/>
    </source>
</evidence>
<dbReference type="Proteomes" id="UP001054945">
    <property type="component" value="Unassembled WGS sequence"/>
</dbReference>
<reference evidence="1 2" key="1">
    <citation type="submission" date="2021-06" db="EMBL/GenBank/DDBJ databases">
        <title>Caerostris extrusa draft genome.</title>
        <authorList>
            <person name="Kono N."/>
            <person name="Arakawa K."/>
        </authorList>
    </citation>
    <scope>NUCLEOTIDE SEQUENCE [LARGE SCALE GENOMIC DNA]</scope>
</reference>
<keyword evidence="2" id="KW-1185">Reference proteome</keyword>
<gene>
    <name evidence="1" type="ORF">CEXT_508251</name>
</gene>
<name>A0AAV4TWQ5_CAEEX</name>
<organism evidence="1 2">
    <name type="scientific">Caerostris extrusa</name>
    <name type="common">Bark spider</name>
    <name type="synonym">Caerostris bankana</name>
    <dbReference type="NCBI Taxonomy" id="172846"/>
    <lineage>
        <taxon>Eukaryota</taxon>
        <taxon>Metazoa</taxon>
        <taxon>Ecdysozoa</taxon>
        <taxon>Arthropoda</taxon>
        <taxon>Chelicerata</taxon>
        <taxon>Arachnida</taxon>
        <taxon>Araneae</taxon>
        <taxon>Araneomorphae</taxon>
        <taxon>Entelegynae</taxon>
        <taxon>Araneoidea</taxon>
        <taxon>Araneidae</taxon>
        <taxon>Caerostris</taxon>
    </lineage>
</organism>
<protein>
    <submittedName>
        <fullName evidence="1">Uncharacterized protein</fullName>
    </submittedName>
</protein>
<comment type="caution">
    <text evidence="1">The sequence shown here is derived from an EMBL/GenBank/DDBJ whole genome shotgun (WGS) entry which is preliminary data.</text>
</comment>
<dbReference type="AlphaFoldDB" id="A0AAV4TWQ5"/>
<evidence type="ECO:0000313" key="2">
    <source>
        <dbReference type="Proteomes" id="UP001054945"/>
    </source>
</evidence>
<dbReference type="EMBL" id="BPLR01011856">
    <property type="protein sequence ID" value="GIY49599.1"/>
    <property type="molecule type" value="Genomic_DNA"/>
</dbReference>
<accession>A0AAV4TWQ5</accession>